<dbReference type="RefSeq" id="WP_046748988.1">
    <property type="nucleotide sequence ID" value="NZ_CP031422.1"/>
</dbReference>
<gene>
    <name evidence="1" type="ORF">CVS54_01299</name>
</gene>
<reference evidence="1 2" key="1">
    <citation type="submission" date="2018-08" db="EMBL/GenBank/DDBJ databases">
        <title>Microbacterium oxydans strain HG3.</title>
        <authorList>
            <person name="ORTET P."/>
        </authorList>
    </citation>
    <scope>NUCLEOTIDE SEQUENCE [LARGE SCALE GENOMIC DNA]</scope>
    <source>
        <strain evidence="1 2">HG3</strain>
    </source>
</reference>
<dbReference type="EMBL" id="CP031422">
    <property type="protein sequence ID" value="AZS39981.1"/>
    <property type="molecule type" value="Genomic_DNA"/>
</dbReference>
<organism evidence="1 2">
    <name type="scientific">Microbacterium oxydans</name>
    <dbReference type="NCBI Taxonomy" id="82380"/>
    <lineage>
        <taxon>Bacteria</taxon>
        <taxon>Bacillati</taxon>
        <taxon>Actinomycetota</taxon>
        <taxon>Actinomycetes</taxon>
        <taxon>Micrococcales</taxon>
        <taxon>Microbacteriaceae</taxon>
        <taxon>Microbacterium</taxon>
    </lineage>
</organism>
<name>A0A3S9WIV4_9MICO</name>
<dbReference type="Proteomes" id="UP000274841">
    <property type="component" value="Chromosome"/>
</dbReference>
<proteinExistence type="predicted"/>
<sequence length="175" mass="19729">MAAPILRIDARTYAPLRDLITVLKRADKDIAKSIRGQSKRVIEPEWKKGLAERASTKMQQRTIVGTARVAVSDQNVTLRSGATKGGFKGGFDPRNPNHFYAVESGSNREQFTTYKRRAKKGGTFEVKRRTRRQFLLPRARGYVAGPTAQNLIPRVFRLWAQTAVRELAESIEEVS</sequence>
<evidence type="ECO:0000313" key="2">
    <source>
        <dbReference type="Proteomes" id="UP000274841"/>
    </source>
</evidence>
<evidence type="ECO:0008006" key="3">
    <source>
        <dbReference type="Google" id="ProtNLM"/>
    </source>
</evidence>
<protein>
    <recommendedName>
        <fullName evidence="3">HK97 gp10 family phage protein</fullName>
    </recommendedName>
</protein>
<dbReference type="AlphaFoldDB" id="A0A3S9WIV4"/>
<evidence type="ECO:0000313" key="1">
    <source>
        <dbReference type="EMBL" id="AZS39981.1"/>
    </source>
</evidence>
<accession>A0A3S9WIV4</accession>
<dbReference type="KEGG" id="moy:CVS54_01299"/>